<proteinExistence type="inferred from homology"/>
<dbReference type="EMBL" id="PVXM01000004">
    <property type="protein sequence ID" value="PRR75495.1"/>
    <property type="molecule type" value="Genomic_DNA"/>
</dbReference>
<protein>
    <submittedName>
        <fullName evidence="6">Precorrin-8X methylmutase</fullName>
        <ecNumber evidence="6">5.4.99.61</ecNumber>
    </submittedName>
</protein>
<dbReference type="Pfam" id="PF02570">
    <property type="entry name" value="CbiC"/>
    <property type="match status" value="1"/>
</dbReference>
<accession>A0A2T0AXV1</accession>
<feature type="domain" description="Cobalamin biosynthesis precorrin-8X methylmutase CobH/CbiC" evidence="5">
    <location>
        <begin position="10"/>
        <end position="203"/>
    </location>
</feature>
<organism evidence="6 7">
    <name type="scientific">Neomoorella humiferrea</name>
    <dbReference type="NCBI Taxonomy" id="676965"/>
    <lineage>
        <taxon>Bacteria</taxon>
        <taxon>Bacillati</taxon>
        <taxon>Bacillota</taxon>
        <taxon>Clostridia</taxon>
        <taxon>Neomoorellales</taxon>
        <taxon>Neomoorellaceae</taxon>
        <taxon>Neomoorella</taxon>
    </lineage>
</organism>
<name>A0A2T0AXV1_9FIRM</name>
<comment type="pathway">
    <text evidence="1">Cofactor biosynthesis; adenosylcobalamin biosynthesis.</text>
</comment>
<comment type="similarity">
    <text evidence="2">Belongs to the CobH/CbiC family.</text>
</comment>
<dbReference type="InterPro" id="IPR003722">
    <property type="entry name" value="Cbl_synth_CobH/CbiC"/>
</dbReference>
<evidence type="ECO:0000256" key="2">
    <source>
        <dbReference type="ARBA" id="ARBA00009774"/>
    </source>
</evidence>
<keyword evidence="7" id="KW-1185">Reference proteome</keyword>
<gene>
    <name evidence="6" type="primary">cobH</name>
    <name evidence="6" type="ORF">MOHU_02590</name>
</gene>
<dbReference type="GO" id="GO:0016993">
    <property type="term" value="F:precorrin-8X methylmutase activity"/>
    <property type="evidence" value="ECO:0007669"/>
    <property type="project" value="UniProtKB-EC"/>
</dbReference>
<evidence type="ECO:0000259" key="5">
    <source>
        <dbReference type="Pfam" id="PF02570"/>
    </source>
</evidence>
<keyword evidence="3" id="KW-0169">Cobalamin biosynthesis</keyword>
<dbReference type="PANTHER" id="PTHR43588">
    <property type="entry name" value="COBALT-PRECORRIN-8 METHYLMUTASE"/>
    <property type="match status" value="1"/>
</dbReference>
<dbReference type="SUPFAM" id="SSF63965">
    <property type="entry name" value="Precorrin-8X methylmutase CbiC/CobH"/>
    <property type="match status" value="1"/>
</dbReference>
<dbReference type="GO" id="GO:0009236">
    <property type="term" value="P:cobalamin biosynthetic process"/>
    <property type="evidence" value="ECO:0007669"/>
    <property type="project" value="UniProtKB-UniPathway"/>
</dbReference>
<comment type="caution">
    <text evidence="6">The sequence shown here is derived from an EMBL/GenBank/DDBJ whole genome shotgun (WGS) entry which is preliminary data.</text>
</comment>
<reference evidence="6 7" key="1">
    <citation type="submission" date="2018-03" db="EMBL/GenBank/DDBJ databases">
        <title>Genome sequence of Moorella humiferrea DSM 23265.</title>
        <authorList>
            <person name="Poehlein A."/>
            <person name="Daniel R."/>
        </authorList>
    </citation>
    <scope>NUCLEOTIDE SEQUENCE [LARGE SCALE GENOMIC DNA]</scope>
    <source>
        <strain evidence="6 7">DSM 23265</strain>
    </source>
</reference>
<evidence type="ECO:0000256" key="4">
    <source>
        <dbReference type="ARBA" id="ARBA00023235"/>
    </source>
</evidence>
<evidence type="ECO:0000256" key="3">
    <source>
        <dbReference type="ARBA" id="ARBA00022573"/>
    </source>
</evidence>
<dbReference type="InterPro" id="IPR036588">
    <property type="entry name" value="CobH/CbiC_sf"/>
</dbReference>
<evidence type="ECO:0000313" key="6">
    <source>
        <dbReference type="EMBL" id="PRR75495.1"/>
    </source>
</evidence>
<dbReference type="AlphaFoldDB" id="A0A2T0AXV1"/>
<sequence length="212" mass="21771">MSYLNNPRAIEAQSRAIIAARLGALGLGAGERDIVTRIIHATGDLEYARLVVIHPRLVAAATAALRGGADIITDIEMVRQGINSSMLARGGGQVICAIREREVAAAAAARGVTRAMAAMEFLAPRMTGAVVAIGNAPTALFRLLELMAAGRAAPAAIIGTPVGFVGAAEAKAALEKADVPFITVRGTRGGSTVAVAAVNALLHLTWDEEGDD</sequence>
<dbReference type="EC" id="5.4.99.61" evidence="6"/>
<dbReference type="PANTHER" id="PTHR43588:SF1">
    <property type="entry name" value="COBALT-PRECORRIN-8 METHYLMUTASE"/>
    <property type="match status" value="1"/>
</dbReference>
<evidence type="ECO:0000313" key="7">
    <source>
        <dbReference type="Proteomes" id="UP000238415"/>
    </source>
</evidence>
<dbReference type="RefSeq" id="WP_106004311.1">
    <property type="nucleotide sequence ID" value="NZ_CP136418.1"/>
</dbReference>
<evidence type="ECO:0000256" key="1">
    <source>
        <dbReference type="ARBA" id="ARBA00004953"/>
    </source>
</evidence>
<dbReference type="UniPathway" id="UPA00148"/>
<dbReference type="Gene3D" id="3.40.50.10230">
    <property type="entry name" value="Cobalamin biosynthesis CobH/CbiC, precorrin-8X methylmutase"/>
    <property type="match status" value="1"/>
</dbReference>
<dbReference type="Proteomes" id="UP000238415">
    <property type="component" value="Unassembled WGS sequence"/>
</dbReference>
<keyword evidence="4 6" id="KW-0413">Isomerase</keyword>